<dbReference type="RefSeq" id="WP_049965535.1">
    <property type="nucleotide sequence ID" value="NZ_CP101873.1"/>
</dbReference>
<dbReference type="GeneID" id="84213955"/>
<evidence type="ECO:0000313" key="3">
    <source>
        <dbReference type="Proteomes" id="UP001224926"/>
    </source>
</evidence>
<dbReference type="Pfam" id="PF23426">
    <property type="entry name" value="DUF7114"/>
    <property type="match status" value="1"/>
</dbReference>
<feature type="region of interest" description="Disordered" evidence="1">
    <location>
        <begin position="232"/>
        <end position="257"/>
    </location>
</feature>
<dbReference type="AlphaFoldDB" id="A0AAF0PHT2"/>
<evidence type="ECO:0000313" key="2">
    <source>
        <dbReference type="EMBL" id="WMT09639.1"/>
    </source>
</evidence>
<keyword evidence="3" id="KW-1185">Reference proteome</keyword>
<feature type="compositionally biased region" description="Acidic residues" evidence="1">
    <location>
        <begin position="163"/>
        <end position="179"/>
    </location>
</feature>
<organism evidence="2 3">
    <name type="scientific">Natrinema thermotolerans</name>
    <dbReference type="NCBI Taxonomy" id="121872"/>
    <lineage>
        <taxon>Archaea</taxon>
        <taxon>Methanobacteriati</taxon>
        <taxon>Methanobacteriota</taxon>
        <taxon>Stenosarchaea group</taxon>
        <taxon>Halobacteria</taxon>
        <taxon>Halobacteriales</taxon>
        <taxon>Natrialbaceae</taxon>
        <taxon>Natrinema</taxon>
    </lineage>
</organism>
<sequence>MDKADSCRRAAAEAVADVEPPQLHEYLGSVLDRASMIPAALTLESAAAMATEGHGFDEQHDHGLADGTTPDRDYSSSGDHDVVTHAAGVQLIYEGLRLTRALAHDEPWTANDADAGDGDLAILAADILVARGFYLLARTEAAGTAVRTVQSFGRDQTRRADLLTDDDPDPTGAIDDDPTAIDANLERDVLELAVRTGAVAVGETPSPRLLAVAEDLADAAGTSFPAVEDCLTDLGPSVSDRSLEDHATDRATSATDP</sequence>
<dbReference type="Proteomes" id="UP001224926">
    <property type="component" value="Chromosome"/>
</dbReference>
<dbReference type="GeneID" id="39861636"/>
<feature type="region of interest" description="Disordered" evidence="1">
    <location>
        <begin position="56"/>
        <end position="80"/>
    </location>
</feature>
<dbReference type="InterPro" id="IPR055538">
    <property type="entry name" value="DUF7114"/>
</dbReference>
<name>A0AAF0PHT2_9EURY</name>
<proteinExistence type="predicted"/>
<protein>
    <submittedName>
        <fullName evidence="2">Uncharacterized protein</fullName>
    </submittedName>
</protein>
<accession>A0AAF0PHT2</accession>
<evidence type="ECO:0000256" key="1">
    <source>
        <dbReference type="SAM" id="MobiDB-lite"/>
    </source>
</evidence>
<feature type="region of interest" description="Disordered" evidence="1">
    <location>
        <begin position="158"/>
        <end position="179"/>
    </location>
</feature>
<dbReference type="EMBL" id="CP101873">
    <property type="protein sequence ID" value="WMT09639.1"/>
    <property type="molecule type" value="Genomic_DNA"/>
</dbReference>
<gene>
    <name evidence="2" type="ORF">NP511_08400</name>
</gene>
<reference evidence="2 3" key="1">
    <citation type="submission" date="2022-07" db="EMBL/GenBank/DDBJ databases">
        <title>Two temperate virus in Haloterrigena jeotgali A29.</title>
        <authorList>
            <person name="Deng X."/>
        </authorList>
    </citation>
    <scope>NUCLEOTIDE SEQUENCE [LARGE SCALE GENOMIC DNA]</scope>
    <source>
        <strain evidence="2 3">A29</strain>
    </source>
</reference>